<accession>A0A0L0P4T8</accession>
<reference evidence="2" key="1">
    <citation type="journal article" date="2015" name="BMC Genomics">
        <title>Draft genome of a commonly misdiagnosed multidrug resistant pathogen Candida auris.</title>
        <authorList>
            <person name="Chatterjee S."/>
            <person name="Alampalli S.V."/>
            <person name="Nageshan R.K."/>
            <person name="Chettiar S.T."/>
            <person name="Joshi S."/>
            <person name="Tatu U.S."/>
        </authorList>
    </citation>
    <scope>NUCLEOTIDE SEQUENCE [LARGE SCALE GENOMIC DNA]</scope>
    <source>
        <strain evidence="2">6684</strain>
    </source>
</reference>
<dbReference type="Proteomes" id="UP000037122">
    <property type="component" value="Unassembled WGS sequence"/>
</dbReference>
<evidence type="ECO:0000313" key="1">
    <source>
        <dbReference type="EMBL" id="KNE01387.1"/>
    </source>
</evidence>
<proteinExistence type="predicted"/>
<dbReference type="AlphaFoldDB" id="A0A0L0P4T8"/>
<dbReference type="EMBL" id="LGST01000012">
    <property type="protein sequence ID" value="KNE01387.1"/>
    <property type="molecule type" value="Genomic_DNA"/>
</dbReference>
<protein>
    <submittedName>
        <fullName evidence="1">Uncharacterized protein</fullName>
    </submittedName>
</protein>
<name>A0A0L0P4T8_CANAR</name>
<dbReference type="VEuPathDB" id="FungiDB:QG37_01574"/>
<evidence type="ECO:0000313" key="2">
    <source>
        <dbReference type="Proteomes" id="UP000037122"/>
    </source>
</evidence>
<gene>
    <name evidence="1" type="ORF">QG37_01574</name>
</gene>
<sequence length="101" mass="10654">MKYERLVSSGLSNDLVHLLNLSESSLVSTQSLLGQLLGSLLTGVSDQLDQSSLVWSQAGNLRHDASDELGSLGKGALSLGDLWSNLLSVDLVALVQTDSNT</sequence>
<comment type="caution">
    <text evidence="1">The sequence shown here is derived from an EMBL/GenBank/DDBJ whole genome shotgun (WGS) entry which is preliminary data.</text>
</comment>
<organism evidence="1 2">
    <name type="scientific">Candidozyma auris</name>
    <name type="common">Yeast</name>
    <name type="synonym">Candida auris</name>
    <dbReference type="NCBI Taxonomy" id="498019"/>
    <lineage>
        <taxon>Eukaryota</taxon>
        <taxon>Fungi</taxon>
        <taxon>Dikarya</taxon>
        <taxon>Ascomycota</taxon>
        <taxon>Saccharomycotina</taxon>
        <taxon>Pichiomycetes</taxon>
        <taxon>Metschnikowiaceae</taxon>
        <taxon>Candidozyma</taxon>
    </lineage>
</organism>